<feature type="signal peptide" evidence="1">
    <location>
        <begin position="1"/>
        <end position="19"/>
    </location>
</feature>
<feature type="chain" id="PRO_5037549372" evidence="1">
    <location>
        <begin position="20"/>
        <end position="113"/>
    </location>
</feature>
<evidence type="ECO:0000313" key="3">
    <source>
        <dbReference type="Proteomes" id="UP000609064"/>
    </source>
</evidence>
<comment type="caution">
    <text evidence="2">The sequence shown here is derived from an EMBL/GenBank/DDBJ whole genome shotgun (WGS) entry which is preliminary data.</text>
</comment>
<evidence type="ECO:0000313" key="2">
    <source>
        <dbReference type="EMBL" id="GGD52113.1"/>
    </source>
</evidence>
<reference evidence="2" key="2">
    <citation type="submission" date="2020-09" db="EMBL/GenBank/DDBJ databases">
        <authorList>
            <person name="Sun Q."/>
            <person name="Zhou Y."/>
        </authorList>
    </citation>
    <scope>NUCLEOTIDE SEQUENCE</scope>
    <source>
        <strain evidence="2">CGMCC 1.15958</strain>
    </source>
</reference>
<sequence>MKKAFLLLLLAIFSTNAYAQKTKLLLAEKVKYEAVNAKENEKNDQELKEEMTTFLGFGLRLSLKGVEETVKEENNQKKKSALRLQVGFQMPKYIKTQPPQKFFKVGWDLGILR</sequence>
<dbReference type="Proteomes" id="UP000609064">
    <property type="component" value="Unassembled WGS sequence"/>
</dbReference>
<name>A0A916YMU3_9BACT</name>
<keyword evidence="1" id="KW-0732">Signal</keyword>
<dbReference type="AlphaFoldDB" id="A0A916YMU3"/>
<reference evidence="2" key="1">
    <citation type="journal article" date="2014" name="Int. J. Syst. Evol. Microbiol.">
        <title>Complete genome sequence of Corynebacterium casei LMG S-19264T (=DSM 44701T), isolated from a smear-ripened cheese.</title>
        <authorList>
            <consortium name="US DOE Joint Genome Institute (JGI-PGF)"/>
            <person name="Walter F."/>
            <person name="Albersmeier A."/>
            <person name="Kalinowski J."/>
            <person name="Ruckert C."/>
        </authorList>
    </citation>
    <scope>NUCLEOTIDE SEQUENCE</scope>
    <source>
        <strain evidence="2">CGMCC 1.15958</strain>
    </source>
</reference>
<protein>
    <submittedName>
        <fullName evidence="2">Uncharacterized protein</fullName>
    </submittedName>
</protein>
<accession>A0A916YMU3</accession>
<proteinExistence type="predicted"/>
<gene>
    <name evidence="2" type="ORF">GCM10011514_15450</name>
</gene>
<dbReference type="EMBL" id="BMKK01000003">
    <property type="protein sequence ID" value="GGD52113.1"/>
    <property type="molecule type" value="Genomic_DNA"/>
</dbReference>
<keyword evidence="3" id="KW-1185">Reference proteome</keyword>
<evidence type="ECO:0000256" key="1">
    <source>
        <dbReference type="SAM" id="SignalP"/>
    </source>
</evidence>
<dbReference type="RefSeq" id="WP_188765486.1">
    <property type="nucleotide sequence ID" value="NZ_BMKK01000003.1"/>
</dbReference>
<organism evidence="2 3">
    <name type="scientific">Emticicia aquatilis</name>
    <dbReference type="NCBI Taxonomy" id="1537369"/>
    <lineage>
        <taxon>Bacteria</taxon>
        <taxon>Pseudomonadati</taxon>
        <taxon>Bacteroidota</taxon>
        <taxon>Cytophagia</taxon>
        <taxon>Cytophagales</taxon>
        <taxon>Leadbetterellaceae</taxon>
        <taxon>Emticicia</taxon>
    </lineage>
</organism>